<dbReference type="PROSITE" id="PS50801">
    <property type="entry name" value="STAS"/>
    <property type="match status" value="1"/>
</dbReference>
<feature type="region of interest" description="Disordered" evidence="1">
    <location>
        <begin position="106"/>
        <end position="129"/>
    </location>
</feature>
<sequence>MTESPAPTSWTLPMVEVCIDTFDLAGLPETGVVFDRLLALRPGRVVVDLSRCRHIDAAAIGLLLDVHRRLVRADGVLTIRNPNPRIRRILHTARLEQVLPIVIDAEDGQPEAAPPSPIAQGRAPVTTRH</sequence>
<dbReference type="SUPFAM" id="SSF52091">
    <property type="entry name" value="SpoIIaa-like"/>
    <property type="match status" value="1"/>
</dbReference>
<dbReference type="Pfam" id="PF13466">
    <property type="entry name" value="STAS_2"/>
    <property type="match status" value="1"/>
</dbReference>
<evidence type="ECO:0000313" key="3">
    <source>
        <dbReference type="EMBL" id="WLS43975.1"/>
    </source>
</evidence>
<dbReference type="RefSeq" id="WP_157553092.1">
    <property type="nucleotide sequence ID" value="NZ_CP130472.1"/>
</dbReference>
<dbReference type="InterPro" id="IPR058548">
    <property type="entry name" value="MlaB-like_STAS"/>
</dbReference>
<dbReference type="Gene3D" id="3.30.750.24">
    <property type="entry name" value="STAS domain"/>
    <property type="match status" value="1"/>
</dbReference>
<dbReference type="AlphaFoldDB" id="A0AAJ6HSU4"/>
<dbReference type="Proteomes" id="UP001235874">
    <property type="component" value="Chromosome"/>
</dbReference>
<dbReference type="EMBL" id="CP130472">
    <property type="protein sequence ID" value="WLS43975.1"/>
    <property type="molecule type" value="Genomic_DNA"/>
</dbReference>
<name>A0AAJ6HSU4_9ACTN</name>
<dbReference type="CDD" id="cd07043">
    <property type="entry name" value="STAS_anti-anti-sigma_factors"/>
    <property type="match status" value="1"/>
</dbReference>
<dbReference type="InterPro" id="IPR036513">
    <property type="entry name" value="STAS_dom_sf"/>
</dbReference>
<evidence type="ECO:0000256" key="1">
    <source>
        <dbReference type="SAM" id="MobiDB-lite"/>
    </source>
</evidence>
<accession>A0AAJ6HSU4</accession>
<dbReference type="KEGG" id="mprn:Q3V37_21540"/>
<keyword evidence="4" id="KW-1185">Reference proteome</keyword>
<organism evidence="3 4">
    <name type="scientific">Micromonospora profundi</name>
    <dbReference type="NCBI Taxonomy" id="1420889"/>
    <lineage>
        <taxon>Bacteria</taxon>
        <taxon>Bacillati</taxon>
        <taxon>Actinomycetota</taxon>
        <taxon>Actinomycetes</taxon>
        <taxon>Micromonosporales</taxon>
        <taxon>Micromonosporaceae</taxon>
        <taxon>Micromonospora</taxon>
    </lineage>
</organism>
<gene>
    <name evidence="3" type="ORF">Q3V37_21540</name>
</gene>
<feature type="domain" description="STAS" evidence="2">
    <location>
        <begin position="1"/>
        <end position="99"/>
    </location>
</feature>
<dbReference type="InterPro" id="IPR002645">
    <property type="entry name" value="STAS_dom"/>
</dbReference>
<proteinExistence type="predicted"/>
<evidence type="ECO:0000313" key="4">
    <source>
        <dbReference type="Proteomes" id="UP001235874"/>
    </source>
</evidence>
<evidence type="ECO:0000259" key="2">
    <source>
        <dbReference type="PROSITE" id="PS50801"/>
    </source>
</evidence>
<protein>
    <submittedName>
        <fullName evidence="3">STAS domain-containing protein</fullName>
    </submittedName>
</protein>
<reference evidence="3 4" key="1">
    <citation type="submission" date="2023-07" db="EMBL/GenBank/DDBJ databases">
        <title>Micromonospora profundi TRM 95458 converts glycerol to a new osmotic compound.</title>
        <authorList>
            <person name="Lu D."/>
        </authorList>
    </citation>
    <scope>NUCLEOTIDE SEQUENCE [LARGE SCALE GENOMIC DNA]</scope>
    <source>
        <strain evidence="3 4">TRM95458</strain>
    </source>
</reference>